<accession>A0AAD7C3E1</accession>
<keyword evidence="7" id="KW-0325">Glycoprotein</keyword>
<evidence type="ECO:0000256" key="7">
    <source>
        <dbReference type="ARBA" id="ARBA00023180"/>
    </source>
</evidence>
<keyword evidence="14" id="KW-1185">Reference proteome</keyword>
<keyword evidence="6" id="KW-0560">Oxidoreductase</keyword>
<feature type="active site" description="Proton acceptor" evidence="8">
    <location>
        <position position="607"/>
    </location>
</feature>
<keyword evidence="5 9" id="KW-0274">FAD</keyword>
<dbReference type="Pfam" id="PF05199">
    <property type="entry name" value="GMC_oxred_C"/>
    <property type="match status" value="1"/>
</dbReference>
<evidence type="ECO:0000256" key="8">
    <source>
        <dbReference type="PIRSR" id="PIRSR000137-1"/>
    </source>
</evidence>
<reference evidence="13" key="1">
    <citation type="submission" date="2023-03" db="EMBL/GenBank/DDBJ databases">
        <title>Massive genome expansion in bonnet fungi (Mycena s.s.) driven by repeated elements and novel gene families across ecological guilds.</title>
        <authorList>
            <consortium name="Lawrence Berkeley National Laboratory"/>
            <person name="Harder C.B."/>
            <person name="Miyauchi S."/>
            <person name="Viragh M."/>
            <person name="Kuo A."/>
            <person name="Thoen E."/>
            <person name="Andreopoulos B."/>
            <person name="Lu D."/>
            <person name="Skrede I."/>
            <person name="Drula E."/>
            <person name="Henrissat B."/>
            <person name="Morin E."/>
            <person name="Kohler A."/>
            <person name="Barry K."/>
            <person name="LaButti K."/>
            <person name="Morin E."/>
            <person name="Salamov A."/>
            <person name="Lipzen A."/>
            <person name="Mereny Z."/>
            <person name="Hegedus B."/>
            <person name="Baldrian P."/>
            <person name="Stursova M."/>
            <person name="Weitz H."/>
            <person name="Taylor A."/>
            <person name="Grigoriev I.V."/>
            <person name="Nagy L.G."/>
            <person name="Martin F."/>
            <person name="Kauserud H."/>
        </authorList>
    </citation>
    <scope>NUCLEOTIDE SEQUENCE</scope>
    <source>
        <strain evidence="13">9284</strain>
    </source>
</reference>
<evidence type="ECO:0000313" key="14">
    <source>
        <dbReference type="Proteomes" id="UP001221142"/>
    </source>
</evidence>
<evidence type="ECO:0000256" key="11">
    <source>
        <dbReference type="SAM" id="SignalP"/>
    </source>
</evidence>
<dbReference type="EMBL" id="JARKIF010000005">
    <property type="protein sequence ID" value="KAJ7638231.1"/>
    <property type="molecule type" value="Genomic_DNA"/>
</dbReference>
<dbReference type="InterPro" id="IPR036188">
    <property type="entry name" value="FAD/NAD-bd_sf"/>
</dbReference>
<evidence type="ECO:0000313" key="13">
    <source>
        <dbReference type="EMBL" id="KAJ7638231.1"/>
    </source>
</evidence>
<dbReference type="PANTHER" id="PTHR11552">
    <property type="entry name" value="GLUCOSE-METHANOL-CHOLINE GMC OXIDOREDUCTASE"/>
    <property type="match status" value="1"/>
</dbReference>
<feature type="active site" description="Proton donor" evidence="8">
    <location>
        <position position="564"/>
    </location>
</feature>
<dbReference type="GO" id="GO:0050660">
    <property type="term" value="F:flavin adenine dinucleotide binding"/>
    <property type="evidence" value="ECO:0007669"/>
    <property type="project" value="InterPro"/>
</dbReference>
<keyword evidence="3 9" id="KW-0285">Flavoprotein</keyword>
<feature type="domain" description="Glucose-methanol-choline oxidoreductase N-terminal" evidence="12">
    <location>
        <begin position="122"/>
        <end position="145"/>
    </location>
</feature>
<comment type="cofactor">
    <cofactor evidence="1">
        <name>FAD</name>
        <dbReference type="ChEBI" id="CHEBI:57692"/>
    </cofactor>
</comment>
<dbReference type="Gene3D" id="3.30.560.10">
    <property type="entry name" value="Glucose Oxidase, domain 3"/>
    <property type="match status" value="1"/>
</dbReference>
<proteinExistence type="inferred from homology"/>
<evidence type="ECO:0000256" key="4">
    <source>
        <dbReference type="ARBA" id="ARBA00022729"/>
    </source>
</evidence>
<evidence type="ECO:0000256" key="5">
    <source>
        <dbReference type="ARBA" id="ARBA00022827"/>
    </source>
</evidence>
<comment type="similarity">
    <text evidence="2 9">Belongs to the GMC oxidoreductase family.</text>
</comment>
<sequence>MLLPVFLGGLAAFPVVLGTTSACSSALKAAVATDAAAFAARTYDYIIIGGGTAGLTLAARLSADKSVTVGIIEAGIYHQGDPVILTPELSLPGGGGNATYDWLFTTVPEPGANGRSIAQPRGKMVGGSSGLNLMAWGRGSREEYDAWKTLSGSSDWSWSALQPYFARSQTVDQQYQTNPFPGASSSQEAASFTHGGSGPIQASYNVLYPDIIPAYVQTWNNLGISTNGDADAGTTVGIFNSRSSVDRQKGVRSYAANSYFEQSCARPNLFIVAGAQATKISFKKSNSGKHTAQSVAFTVASRSYTASTRKEVILSAGAVQTLLELSGIGNAALLKSLGITPLVNLTGVGENLQEHVFSIAEFQLNSGHLTFDELNNNATFSAQQQALYAFNHTGWLAANDAAQTFTPFQLTCNVTVQAALLAAFDNYTSSHKLTPLQSAQYKLQRQWITTGNVPMAESILIGRGAIAPQAGDSYMTMLMGTLHPMARGSVHINSTVGTAAPIITGNYLDNDYDVQTILQALKFVQKLGQTAPISSDIATIIQPAVTDDDDLIDWIRNTLSPGDHLLGTAAMATQALGGVVDPTLTVYGTTNLRVVDASIIPFTVGAHIQSTVYAIAEKAADLIQGKSCT</sequence>
<dbReference type="Pfam" id="PF00732">
    <property type="entry name" value="GMC_oxred_N"/>
    <property type="match status" value="1"/>
</dbReference>
<evidence type="ECO:0000256" key="9">
    <source>
        <dbReference type="RuleBase" id="RU003968"/>
    </source>
</evidence>
<comment type="caution">
    <text evidence="13">The sequence shown here is derived from an EMBL/GenBank/DDBJ whole genome shotgun (WGS) entry which is preliminary data.</text>
</comment>
<feature type="signal peptide" evidence="11">
    <location>
        <begin position="1"/>
        <end position="18"/>
    </location>
</feature>
<dbReference type="PROSITE" id="PS00623">
    <property type="entry name" value="GMC_OXRED_1"/>
    <property type="match status" value="1"/>
</dbReference>
<keyword evidence="4 11" id="KW-0732">Signal</keyword>
<dbReference type="Proteomes" id="UP001221142">
    <property type="component" value="Unassembled WGS sequence"/>
</dbReference>
<dbReference type="PIRSF" id="PIRSF000137">
    <property type="entry name" value="Alcohol_oxidase"/>
    <property type="match status" value="1"/>
</dbReference>
<dbReference type="Gene3D" id="3.50.50.60">
    <property type="entry name" value="FAD/NAD(P)-binding domain"/>
    <property type="match status" value="1"/>
</dbReference>
<name>A0AAD7C3E1_9AGAR</name>
<feature type="region of interest" description="Disordered" evidence="10">
    <location>
        <begin position="175"/>
        <end position="194"/>
    </location>
</feature>
<dbReference type="InterPro" id="IPR007867">
    <property type="entry name" value="GMC_OxRtase_C"/>
</dbReference>
<feature type="compositionally biased region" description="Polar residues" evidence="10">
    <location>
        <begin position="175"/>
        <end position="190"/>
    </location>
</feature>
<evidence type="ECO:0000256" key="2">
    <source>
        <dbReference type="ARBA" id="ARBA00010790"/>
    </source>
</evidence>
<evidence type="ECO:0000256" key="3">
    <source>
        <dbReference type="ARBA" id="ARBA00022630"/>
    </source>
</evidence>
<dbReference type="PANTHER" id="PTHR11552:SF201">
    <property type="entry name" value="GLUCOSE-METHANOL-CHOLINE OXIDOREDUCTASE N-TERMINAL DOMAIN-CONTAINING PROTEIN"/>
    <property type="match status" value="1"/>
</dbReference>
<feature type="chain" id="PRO_5042237732" evidence="11">
    <location>
        <begin position="19"/>
        <end position="629"/>
    </location>
</feature>
<dbReference type="InterPro" id="IPR000172">
    <property type="entry name" value="GMC_OxRdtase_N"/>
</dbReference>
<evidence type="ECO:0000256" key="1">
    <source>
        <dbReference type="ARBA" id="ARBA00001974"/>
    </source>
</evidence>
<evidence type="ECO:0000259" key="12">
    <source>
        <dbReference type="PROSITE" id="PS00623"/>
    </source>
</evidence>
<dbReference type="GO" id="GO:0016614">
    <property type="term" value="F:oxidoreductase activity, acting on CH-OH group of donors"/>
    <property type="evidence" value="ECO:0007669"/>
    <property type="project" value="InterPro"/>
</dbReference>
<evidence type="ECO:0000256" key="6">
    <source>
        <dbReference type="ARBA" id="ARBA00023002"/>
    </source>
</evidence>
<dbReference type="InterPro" id="IPR012132">
    <property type="entry name" value="GMC_OxRdtase"/>
</dbReference>
<organism evidence="13 14">
    <name type="scientific">Roridomyces roridus</name>
    <dbReference type="NCBI Taxonomy" id="1738132"/>
    <lineage>
        <taxon>Eukaryota</taxon>
        <taxon>Fungi</taxon>
        <taxon>Dikarya</taxon>
        <taxon>Basidiomycota</taxon>
        <taxon>Agaricomycotina</taxon>
        <taxon>Agaricomycetes</taxon>
        <taxon>Agaricomycetidae</taxon>
        <taxon>Agaricales</taxon>
        <taxon>Marasmiineae</taxon>
        <taxon>Mycenaceae</taxon>
        <taxon>Roridomyces</taxon>
    </lineage>
</organism>
<dbReference type="SUPFAM" id="SSF51905">
    <property type="entry name" value="FAD/NAD(P)-binding domain"/>
    <property type="match status" value="1"/>
</dbReference>
<protein>
    <submittedName>
        <fullName evidence="13">Alcohol oxidase</fullName>
    </submittedName>
</protein>
<gene>
    <name evidence="13" type="ORF">FB45DRAFT_397657</name>
</gene>
<dbReference type="SUPFAM" id="SSF54373">
    <property type="entry name" value="FAD-linked reductases, C-terminal domain"/>
    <property type="match status" value="1"/>
</dbReference>
<evidence type="ECO:0000256" key="10">
    <source>
        <dbReference type="SAM" id="MobiDB-lite"/>
    </source>
</evidence>
<dbReference type="AlphaFoldDB" id="A0AAD7C3E1"/>